<dbReference type="EMBL" id="BPQQ01000018">
    <property type="protein sequence ID" value="GJD99775.1"/>
    <property type="molecule type" value="Genomic_DNA"/>
</dbReference>
<gene>
    <name evidence="2" type="ORF">GMJLKIPL_1693</name>
</gene>
<evidence type="ECO:0000259" key="1">
    <source>
        <dbReference type="Pfam" id="PF12680"/>
    </source>
</evidence>
<dbReference type="SUPFAM" id="SSF54427">
    <property type="entry name" value="NTF2-like"/>
    <property type="match status" value="1"/>
</dbReference>
<reference evidence="2" key="1">
    <citation type="journal article" date="2021" name="Front. Microbiol.">
        <title>Comprehensive Comparative Genomics and Phenotyping of Methylobacterium Species.</title>
        <authorList>
            <person name="Alessa O."/>
            <person name="Ogura Y."/>
            <person name="Fujitani Y."/>
            <person name="Takami H."/>
            <person name="Hayashi T."/>
            <person name="Sahin N."/>
            <person name="Tani A."/>
        </authorList>
    </citation>
    <scope>NUCLEOTIDE SEQUENCE</scope>
    <source>
        <strain evidence="2">DSM 17168</strain>
    </source>
</reference>
<proteinExistence type="predicted"/>
<dbReference type="InterPro" id="IPR037401">
    <property type="entry name" value="SnoaL-like"/>
</dbReference>
<evidence type="ECO:0000313" key="3">
    <source>
        <dbReference type="Proteomes" id="UP001055153"/>
    </source>
</evidence>
<feature type="domain" description="SnoaL-like" evidence="1">
    <location>
        <begin position="19"/>
        <end position="112"/>
    </location>
</feature>
<organism evidence="2 3">
    <name type="scientific">Methylobacterium isbiliense</name>
    <dbReference type="NCBI Taxonomy" id="315478"/>
    <lineage>
        <taxon>Bacteria</taxon>
        <taxon>Pseudomonadati</taxon>
        <taxon>Pseudomonadota</taxon>
        <taxon>Alphaproteobacteria</taxon>
        <taxon>Hyphomicrobiales</taxon>
        <taxon>Methylobacteriaceae</taxon>
        <taxon>Methylobacterium</taxon>
    </lineage>
</organism>
<dbReference type="Proteomes" id="UP001055153">
    <property type="component" value="Unassembled WGS sequence"/>
</dbReference>
<dbReference type="Pfam" id="PF12680">
    <property type="entry name" value="SnoaL_2"/>
    <property type="match status" value="1"/>
</dbReference>
<dbReference type="InterPro" id="IPR032710">
    <property type="entry name" value="NTF2-like_dom_sf"/>
</dbReference>
<comment type="caution">
    <text evidence="2">The sequence shown here is derived from an EMBL/GenBank/DDBJ whole genome shotgun (WGS) entry which is preliminary data.</text>
</comment>
<accession>A0ABQ4SBE4</accession>
<sequence>MPEADRDRAREPEDLTPLFLARANAGDVDGLVALYAPDAVLAAGEIVARGHEEIRRFYEGLLRKRSHFPAVDPLPVIRNGPLALTMARSGRGTLSVEVARQGDDGTWVWTIDQLKVAPDGA</sequence>
<keyword evidence="3" id="KW-1185">Reference proteome</keyword>
<dbReference type="RefSeq" id="WP_238234657.1">
    <property type="nucleotide sequence ID" value="NZ_BPQQ01000018.1"/>
</dbReference>
<name>A0ABQ4SBE4_9HYPH</name>
<evidence type="ECO:0000313" key="2">
    <source>
        <dbReference type="EMBL" id="GJD99775.1"/>
    </source>
</evidence>
<protein>
    <recommendedName>
        <fullName evidence="1">SnoaL-like domain-containing protein</fullName>
    </recommendedName>
</protein>
<dbReference type="Gene3D" id="3.10.450.50">
    <property type="match status" value="1"/>
</dbReference>
<reference evidence="2" key="2">
    <citation type="submission" date="2021-08" db="EMBL/GenBank/DDBJ databases">
        <authorList>
            <person name="Tani A."/>
            <person name="Ola A."/>
            <person name="Ogura Y."/>
            <person name="Katsura K."/>
            <person name="Hayashi T."/>
        </authorList>
    </citation>
    <scope>NUCLEOTIDE SEQUENCE</scope>
    <source>
        <strain evidence="2">DSM 17168</strain>
    </source>
</reference>